<gene>
    <name evidence="14" type="ORF">MGWOODY_Mmi87</name>
</gene>
<evidence type="ECO:0000256" key="10">
    <source>
        <dbReference type="ARBA" id="ARBA00023146"/>
    </source>
</evidence>
<feature type="domain" description="Arginyl tRNA synthetase N-terminal" evidence="13">
    <location>
        <begin position="1"/>
        <end position="87"/>
    </location>
</feature>
<dbReference type="EC" id="6.1.1.19" evidence="4"/>
<evidence type="ECO:0000256" key="11">
    <source>
        <dbReference type="ARBA" id="ARBA00049339"/>
    </source>
</evidence>
<dbReference type="PRINTS" id="PR01038">
    <property type="entry name" value="TRNASYNTHARG"/>
</dbReference>
<comment type="subunit">
    <text evidence="3">Monomer.</text>
</comment>
<dbReference type="SMART" id="SM01016">
    <property type="entry name" value="Arg_tRNA_synt_N"/>
    <property type="match status" value="1"/>
</dbReference>
<dbReference type="InterPro" id="IPR005148">
    <property type="entry name" value="Arg-tRNA-synth_N"/>
</dbReference>
<dbReference type="GO" id="GO:0005737">
    <property type="term" value="C:cytoplasm"/>
    <property type="evidence" value="ECO:0007669"/>
    <property type="project" value="UniProtKB-SubCell"/>
</dbReference>
<keyword evidence="9" id="KW-0648">Protein biosynthesis</keyword>
<evidence type="ECO:0000259" key="13">
    <source>
        <dbReference type="SMART" id="SM01016"/>
    </source>
</evidence>
<dbReference type="InterPro" id="IPR036695">
    <property type="entry name" value="Arg-tRNA-synth_N_sf"/>
</dbReference>
<dbReference type="Gene3D" id="3.30.1360.70">
    <property type="entry name" value="Arginyl tRNA synthetase N-terminal domain"/>
    <property type="match status" value="1"/>
</dbReference>
<dbReference type="GO" id="GO:0006420">
    <property type="term" value="P:arginyl-tRNA aminoacylation"/>
    <property type="evidence" value="ECO:0007669"/>
    <property type="project" value="InterPro"/>
</dbReference>
<dbReference type="PANTHER" id="PTHR11956">
    <property type="entry name" value="ARGINYL-TRNA SYNTHETASE"/>
    <property type="match status" value="1"/>
</dbReference>
<keyword evidence="8" id="KW-0067">ATP-binding</keyword>
<evidence type="ECO:0000256" key="4">
    <source>
        <dbReference type="ARBA" id="ARBA00012837"/>
    </source>
</evidence>
<comment type="subcellular location">
    <subcellularLocation>
        <location evidence="1">Cytoplasm</location>
    </subcellularLocation>
</comment>
<dbReference type="Pfam" id="PF05746">
    <property type="entry name" value="DALR_1"/>
    <property type="match status" value="1"/>
</dbReference>
<dbReference type="InterPro" id="IPR035684">
    <property type="entry name" value="ArgRS_core"/>
</dbReference>
<dbReference type="Pfam" id="PF03485">
    <property type="entry name" value="Arg_tRNA_synt_N"/>
    <property type="match status" value="1"/>
</dbReference>
<evidence type="ECO:0000313" key="14">
    <source>
        <dbReference type="EMBL" id="CUV09675.1"/>
    </source>
</evidence>
<dbReference type="SMART" id="SM00836">
    <property type="entry name" value="DALR_1"/>
    <property type="match status" value="1"/>
</dbReference>
<dbReference type="CDD" id="cd00671">
    <property type="entry name" value="ArgRS_core"/>
    <property type="match status" value="1"/>
</dbReference>
<dbReference type="FunFam" id="1.10.730.10:FF:000008">
    <property type="entry name" value="Arginine--tRNA ligase"/>
    <property type="match status" value="1"/>
</dbReference>
<evidence type="ECO:0000256" key="5">
    <source>
        <dbReference type="ARBA" id="ARBA00022490"/>
    </source>
</evidence>
<dbReference type="EMBL" id="FAXC01000284">
    <property type="protein sequence ID" value="CUV09675.1"/>
    <property type="molecule type" value="Genomic_DNA"/>
</dbReference>
<dbReference type="InterPro" id="IPR001278">
    <property type="entry name" value="Arg-tRNA-ligase"/>
</dbReference>
<dbReference type="FunFam" id="3.40.50.620:FF:000062">
    <property type="entry name" value="Arginine--tRNA ligase"/>
    <property type="match status" value="1"/>
</dbReference>
<dbReference type="PROSITE" id="PS00178">
    <property type="entry name" value="AA_TRNA_LIGASE_I"/>
    <property type="match status" value="1"/>
</dbReference>
<protein>
    <recommendedName>
        <fullName evidence="4">arginine--tRNA ligase</fullName>
        <ecNumber evidence="4">6.1.1.19</ecNumber>
    </recommendedName>
</protein>
<name>A0A160VGC4_9ZZZZ</name>
<evidence type="ECO:0000256" key="3">
    <source>
        <dbReference type="ARBA" id="ARBA00011245"/>
    </source>
</evidence>
<dbReference type="HAMAP" id="MF_00123">
    <property type="entry name" value="Arg_tRNA_synth"/>
    <property type="match status" value="1"/>
</dbReference>
<comment type="similarity">
    <text evidence="2">Belongs to the class-I aminoacyl-tRNA synthetase family.</text>
</comment>
<dbReference type="Gene3D" id="3.40.50.620">
    <property type="entry name" value="HUPs"/>
    <property type="match status" value="1"/>
</dbReference>
<accession>A0A160VGC4</accession>
<evidence type="ECO:0000256" key="9">
    <source>
        <dbReference type="ARBA" id="ARBA00022917"/>
    </source>
</evidence>
<dbReference type="Gene3D" id="1.10.730.10">
    <property type="entry name" value="Isoleucyl-tRNA Synthetase, Domain 1"/>
    <property type="match status" value="1"/>
</dbReference>
<dbReference type="NCBIfam" id="TIGR00456">
    <property type="entry name" value="argS"/>
    <property type="match status" value="1"/>
</dbReference>
<dbReference type="InterPro" id="IPR008909">
    <property type="entry name" value="DALR_anticod-bd"/>
</dbReference>
<organism evidence="14">
    <name type="scientific">hydrothermal vent metagenome</name>
    <dbReference type="NCBI Taxonomy" id="652676"/>
    <lineage>
        <taxon>unclassified sequences</taxon>
        <taxon>metagenomes</taxon>
        <taxon>ecological metagenomes</taxon>
    </lineage>
</organism>
<evidence type="ECO:0000259" key="12">
    <source>
        <dbReference type="SMART" id="SM00836"/>
    </source>
</evidence>
<comment type="catalytic activity">
    <reaction evidence="11">
        <text>tRNA(Arg) + L-arginine + ATP = L-arginyl-tRNA(Arg) + AMP + diphosphate</text>
        <dbReference type="Rhea" id="RHEA:20301"/>
        <dbReference type="Rhea" id="RHEA-COMP:9658"/>
        <dbReference type="Rhea" id="RHEA-COMP:9673"/>
        <dbReference type="ChEBI" id="CHEBI:30616"/>
        <dbReference type="ChEBI" id="CHEBI:32682"/>
        <dbReference type="ChEBI" id="CHEBI:33019"/>
        <dbReference type="ChEBI" id="CHEBI:78442"/>
        <dbReference type="ChEBI" id="CHEBI:78513"/>
        <dbReference type="ChEBI" id="CHEBI:456215"/>
        <dbReference type="EC" id="6.1.1.19"/>
    </reaction>
</comment>
<evidence type="ECO:0000256" key="1">
    <source>
        <dbReference type="ARBA" id="ARBA00004496"/>
    </source>
</evidence>
<dbReference type="GO" id="GO:0005524">
    <property type="term" value="F:ATP binding"/>
    <property type="evidence" value="ECO:0007669"/>
    <property type="project" value="UniProtKB-KW"/>
</dbReference>
<dbReference type="InterPro" id="IPR001412">
    <property type="entry name" value="aa-tRNA-synth_I_CS"/>
</dbReference>
<evidence type="ECO:0000256" key="8">
    <source>
        <dbReference type="ARBA" id="ARBA00022840"/>
    </source>
</evidence>
<dbReference type="Pfam" id="PF00750">
    <property type="entry name" value="tRNA-synt_1d"/>
    <property type="match status" value="1"/>
</dbReference>
<keyword evidence="10 14" id="KW-0030">Aminoacyl-tRNA synthetase</keyword>
<evidence type="ECO:0000256" key="2">
    <source>
        <dbReference type="ARBA" id="ARBA00005594"/>
    </source>
</evidence>
<dbReference type="PANTHER" id="PTHR11956:SF5">
    <property type="entry name" value="ARGININE--TRNA LIGASE, CYTOPLASMIC"/>
    <property type="match status" value="1"/>
</dbReference>
<evidence type="ECO:0000256" key="6">
    <source>
        <dbReference type="ARBA" id="ARBA00022598"/>
    </source>
</evidence>
<dbReference type="SUPFAM" id="SSF52374">
    <property type="entry name" value="Nucleotidylyl transferase"/>
    <property type="match status" value="1"/>
</dbReference>
<dbReference type="GO" id="GO:0004814">
    <property type="term" value="F:arginine-tRNA ligase activity"/>
    <property type="evidence" value="ECO:0007669"/>
    <property type="project" value="UniProtKB-EC"/>
</dbReference>
<keyword evidence="6 14" id="KW-0436">Ligase</keyword>
<feature type="domain" description="DALR anticodon binding" evidence="12">
    <location>
        <begin position="418"/>
        <end position="536"/>
    </location>
</feature>
<evidence type="ECO:0000256" key="7">
    <source>
        <dbReference type="ARBA" id="ARBA00022741"/>
    </source>
</evidence>
<dbReference type="SUPFAM" id="SSF47323">
    <property type="entry name" value="Anticodon-binding domain of a subclass of class I aminoacyl-tRNA synthetases"/>
    <property type="match status" value="1"/>
</dbReference>
<reference evidence="14" key="1">
    <citation type="submission" date="2015-10" db="EMBL/GenBank/DDBJ databases">
        <authorList>
            <person name="Gilbert D.G."/>
        </authorList>
    </citation>
    <scope>NUCLEOTIDE SEQUENCE</scope>
</reference>
<dbReference type="SUPFAM" id="SSF55190">
    <property type="entry name" value="Arginyl-tRNA synthetase (ArgRS), N-terminal 'additional' domain"/>
    <property type="match status" value="1"/>
</dbReference>
<proteinExistence type="inferred from homology"/>
<keyword evidence="5" id="KW-0963">Cytoplasm</keyword>
<dbReference type="AlphaFoldDB" id="A0A160VGC4"/>
<dbReference type="InterPro" id="IPR014729">
    <property type="entry name" value="Rossmann-like_a/b/a_fold"/>
</dbReference>
<dbReference type="InterPro" id="IPR009080">
    <property type="entry name" value="tRNAsynth_Ia_anticodon-bd"/>
</dbReference>
<sequence>MTIILQLIQALADSLSALRFPEQDIKLSPPNNLDFGDLSSNIALTLAKDLKKNPIQIANDIKETLKLPQGLIEEVTVTPPGFLNFKIGQNYYYQTLAQILSDKNFGRGITGKGKKANVEFVSANPTGPLTVGHGRQAVLGDCIARILEWNSYDVTKEYYYNNAGRQMRILGQSVEARYFNTELPSDGYQGDYIIDIAKLIRSEKGDNIEDGDSIFQKKAEEIIFEDIKKSLEKLSIHHDVFSNEQTFYDNGSIDQTISDLKNKDLIYEADGATWLKATAIGMDEDRVLIKSTGEPTYRLPDIAYHRNKLERDFNFIVDIFGADHMGTYPDILAALNALDYDTENIRVLIHQFVTLIKDGEKVKMSTRKADFITLEKLTKEISADVVRYFFIMRGMNSHLNFDLDLAADQSEKNPVYYLQYAYARICNIIKHGESKGISYQSDYDAKLLNHPVEIRLLKKLDQFPIIIENSLQSLEPQTIANYLQDTANCFHKFYSECHVITDDIDLSNARIALVSATQTVLANGLDLLGISAPEKM</sequence>
<keyword evidence="7" id="KW-0547">Nucleotide-binding</keyword>